<keyword evidence="13" id="KW-1185">Reference proteome</keyword>
<feature type="domain" description="Mur ligase C-terminal" evidence="10">
    <location>
        <begin position="343"/>
        <end position="468"/>
    </location>
</feature>
<comment type="catalytic activity">
    <reaction evidence="7">
        <text>UDP-N-acetyl-alpha-D-muramoyl-L-alanyl-D-glutamate + meso-2,6-diaminopimelate + ATP = UDP-N-acetyl-alpha-D-muramoyl-L-alanyl-gamma-D-glutamyl-meso-2,6-diaminopimelate + ADP + phosphate + H(+)</text>
        <dbReference type="Rhea" id="RHEA:23676"/>
        <dbReference type="ChEBI" id="CHEBI:15378"/>
        <dbReference type="ChEBI" id="CHEBI:30616"/>
        <dbReference type="ChEBI" id="CHEBI:43474"/>
        <dbReference type="ChEBI" id="CHEBI:57791"/>
        <dbReference type="ChEBI" id="CHEBI:83900"/>
        <dbReference type="ChEBI" id="CHEBI:83905"/>
        <dbReference type="ChEBI" id="CHEBI:456216"/>
        <dbReference type="EC" id="6.3.2.13"/>
    </reaction>
</comment>
<keyword evidence="6 7" id="KW-0961">Cell wall biogenesis/degradation</keyword>
<feature type="binding site" evidence="7">
    <location>
        <begin position="120"/>
        <end position="126"/>
    </location>
    <ligand>
        <name>ATP</name>
        <dbReference type="ChEBI" id="CHEBI:30616"/>
    </ligand>
</feature>
<sequence length="499" mass="52393">MTGDWVRQATKTLAQLGLRARDGRDPAISGISVDSRTVKPGHLFAALPGTAIHGAEFVPYALRMDAAAVLTDRAGAELTAEALAGWNGALVVAEDPRAALAGAAALWFEVQPEHVVAVTGTSGKTSVAHFTRQIWQALGHRAISLGTMGVEGDYEARLAHTTPEPLTLHRVLAEAAEAGVTHAAMEASSHGLDQRRLDGVRVEAGAFTNFSQDHLDYHAGFDDYFAAKALLFNRILEDGEAAVINVDSERGRQMADIATDRGLALTSVGRGENAMLRILGQRFDATGQDLRFSVMGQAQMVRLPLIGGFQAENVLAAMGLALAVGDSAEAILRVLPDLQTVRGRMQLVAQRDNGAAVFVDYAHKPGAVLAALQSLRPHVMGRIVVVIGAGGDRDQGKRPLMGEAARAHADVVIVTDDNPRSEDPAAIRAAVMAGAGPEATEVGDRAEAILRGVDALQPGDALLIAGKGHETGQIVGQDVYPFDDAEQASVAVAALDGKI</sequence>
<dbReference type="Pfam" id="PF02875">
    <property type="entry name" value="Mur_ligase_C"/>
    <property type="match status" value="1"/>
</dbReference>
<keyword evidence="7" id="KW-0963">Cytoplasm</keyword>
<feature type="binding site" evidence="7">
    <location>
        <position position="196"/>
    </location>
    <ligand>
        <name>UDP-N-acetyl-alpha-D-muramoyl-L-alanyl-D-glutamate</name>
        <dbReference type="ChEBI" id="CHEBI:83900"/>
    </ligand>
</feature>
<dbReference type="PANTHER" id="PTHR23135">
    <property type="entry name" value="MUR LIGASE FAMILY MEMBER"/>
    <property type="match status" value="1"/>
</dbReference>
<dbReference type="EC" id="6.3.2.13" evidence="7"/>
<comment type="cofactor">
    <cofactor evidence="7">
        <name>Mg(2+)</name>
        <dbReference type="ChEBI" id="CHEBI:18420"/>
    </cofactor>
</comment>
<dbReference type="GO" id="GO:0008765">
    <property type="term" value="F:UDP-N-acetylmuramoylalanyl-D-glutamate-2,6-diaminopimelate ligase activity"/>
    <property type="evidence" value="ECO:0007669"/>
    <property type="project" value="UniProtKB-EC"/>
</dbReference>
<feature type="binding site" evidence="7">
    <location>
        <position position="393"/>
    </location>
    <ligand>
        <name>meso-2,6-diaminopimelate</name>
        <dbReference type="ChEBI" id="CHEBI:57791"/>
    </ligand>
</feature>
<feature type="binding site" evidence="7">
    <location>
        <begin position="417"/>
        <end position="420"/>
    </location>
    <ligand>
        <name>meso-2,6-diaminopimelate</name>
        <dbReference type="ChEBI" id="CHEBI:57791"/>
    </ligand>
</feature>
<dbReference type="InterPro" id="IPR004101">
    <property type="entry name" value="Mur_ligase_C"/>
</dbReference>
<dbReference type="PANTHER" id="PTHR23135:SF4">
    <property type="entry name" value="UDP-N-ACETYLMURAMOYL-L-ALANYL-D-GLUTAMATE--2,6-DIAMINOPIMELATE LIGASE MURE HOMOLOG, CHLOROPLASTIC"/>
    <property type="match status" value="1"/>
</dbReference>
<comment type="pathway">
    <text evidence="7 8">Cell wall biogenesis; peptidoglycan biosynthesis.</text>
</comment>
<dbReference type="NCBIfam" id="NF001124">
    <property type="entry name" value="PRK00139.1-2"/>
    <property type="match status" value="1"/>
</dbReference>
<keyword evidence="7" id="KW-0547">Nucleotide-binding</keyword>
<evidence type="ECO:0000256" key="8">
    <source>
        <dbReference type="RuleBase" id="RU004135"/>
    </source>
</evidence>
<evidence type="ECO:0000313" key="13">
    <source>
        <dbReference type="Proteomes" id="UP001166191"/>
    </source>
</evidence>
<evidence type="ECO:0000313" key="12">
    <source>
        <dbReference type="EMBL" id="MBU3028697.1"/>
    </source>
</evidence>
<keyword evidence="7" id="KW-0460">Magnesium</keyword>
<dbReference type="InterPro" id="IPR013221">
    <property type="entry name" value="Mur_ligase_cen"/>
</dbReference>
<dbReference type="Pfam" id="PF08245">
    <property type="entry name" value="Mur_ligase_M"/>
    <property type="match status" value="1"/>
</dbReference>
<dbReference type="InterPro" id="IPR005761">
    <property type="entry name" value="UDP-N-AcMur-Glu-dNH2Pim_ligase"/>
</dbReference>
<keyword evidence="5 7" id="KW-0131">Cell cycle</keyword>
<comment type="caution">
    <text evidence="7">Lacks conserved residue(s) required for the propagation of feature annotation.</text>
</comment>
<feature type="binding site" evidence="7">
    <location>
        <position position="194"/>
    </location>
    <ligand>
        <name>UDP-N-acetyl-alpha-D-muramoyl-L-alanyl-D-glutamate</name>
        <dbReference type="ChEBI" id="CHEBI:83900"/>
    </ligand>
</feature>
<keyword evidence="7" id="KW-0067">ATP-binding</keyword>
<name>A0ABS6ADL9_9RHOB</name>
<feature type="binding site" evidence="7">
    <location>
        <position position="35"/>
    </location>
    <ligand>
        <name>UDP-N-acetyl-alpha-D-muramoyl-L-alanyl-D-glutamate</name>
        <dbReference type="ChEBI" id="CHEBI:83900"/>
    </ligand>
</feature>
<accession>A0ABS6ADL9</accession>
<evidence type="ECO:0000256" key="4">
    <source>
        <dbReference type="ARBA" id="ARBA00022984"/>
    </source>
</evidence>
<feature type="binding site" evidence="7">
    <location>
        <position position="470"/>
    </location>
    <ligand>
        <name>meso-2,6-diaminopimelate</name>
        <dbReference type="ChEBI" id="CHEBI:57791"/>
    </ligand>
</feature>
<feature type="binding site" evidence="7">
    <location>
        <begin position="161"/>
        <end position="162"/>
    </location>
    <ligand>
        <name>UDP-N-acetyl-alpha-D-muramoyl-L-alanyl-D-glutamate</name>
        <dbReference type="ChEBI" id="CHEBI:83900"/>
    </ligand>
</feature>
<keyword evidence="3 7" id="KW-0133">Cell shape</keyword>
<dbReference type="Pfam" id="PF01225">
    <property type="entry name" value="Mur_ligase"/>
    <property type="match status" value="1"/>
</dbReference>
<evidence type="ECO:0000259" key="11">
    <source>
        <dbReference type="Pfam" id="PF08245"/>
    </source>
</evidence>
<dbReference type="EMBL" id="JAHKNG010000001">
    <property type="protein sequence ID" value="MBU3028697.1"/>
    <property type="molecule type" value="Genomic_DNA"/>
</dbReference>
<comment type="PTM">
    <text evidence="7">Carboxylation is probably crucial for Mg(2+) binding and, consequently, for the gamma-phosphate positioning of ATP.</text>
</comment>
<evidence type="ECO:0000256" key="5">
    <source>
        <dbReference type="ARBA" id="ARBA00023306"/>
    </source>
</evidence>
<evidence type="ECO:0000259" key="9">
    <source>
        <dbReference type="Pfam" id="PF01225"/>
    </source>
</evidence>
<feature type="binding site" evidence="7">
    <location>
        <position position="466"/>
    </location>
    <ligand>
        <name>meso-2,6-diaminopimelate</name>
        <dbReference type="ChEBI" id="CHEBI:57791"/>
    </ligand>
</feature>
<dbReference type="Proteomes" id="UP001166191">
    <property type="component" value="Unassembled WGS sequence"/>
</dbReference>
<feature type="domain" description="Mur ligase central" evidence="11">
    <location>
        <begin position="118"/>
        <end position="321"/>
    </location>
</feature>
<dbReference type="HAMAP" id="MF_00208">
    <property type="entry name" value="MurE"/>
    <property type="match status" value="1"/>
</dbReference>
<evidence type="ECO:0000256" key="7">
    <source>
        <dbReference type="HAMAP-Rule" id="MF_00208"/>
    </source>
</evidence>
<feature type="domain" description="Mur ligase N-terminal catalytic" evidence="9">
    <location>
        <begin position="28"/>
        <end position="105"/>
    </location>
</feature>
<gene>
    <name evidence="7" type="primary">murE</name>
    <name evidence="12" type="ORF">KNW02_01025</name>
</gene>
<feature type="short sequence motif" description="Meso-diaminopimelate recognition motif" evidence="7">
    <location>
        <begin position="417"/>
        <end position="420"/>
    </location>
</feature>
<keyword evidence="7 12" id="KW-0436">Ligase</keyword>
<comment type="caution">
    <text evidence="12">The sequence shown here is derived from an EMBL/GenBank/DDBJ whole genome shotgun (WGS) entry which is preliminary data.</text>
</comment>
<evidence type="ECO:0000256" key="6">
    <source>
        <dbReference type="ARBA" id="ARBA00023316"/>
    </source>
</evidence>
<comment type="similarity">
    <text evidence="1 7">Belongs to the MurCDEF family. MurE subfamily.</text>
</comment>
<evidence type="ECO:0000256" key="3">
    <source>
        <dbReference type="ARBA" id="ARBA00022960"/>
    </source>
</evidence>
<dbReference type="RefSeq" id="WP_216031384.1">
    <property type="nucleotide sequence ID" value="NZ_JAHKNG010000001.1"/>
</dbReference>
<feature type="binding site" evidence="7">
    <location>
        <position position="188"/>
    </location>
    <ligand>
        <name>UDP-N-acetyl-alpha-D-muramoyl-L-alanyl-D-glutamate</name>
        <dbReference type="ChEBI" id="CHEBI:83900"/>
    </ligand>
</feature>
<evidence type="ECO:0000259" key="10">
    <source>
        <dbReference type="Pfam" id="PF02875"/>
    </source>
</evidence>
<evidence type="ECO:0000256" key="2">
    <source>
        <dbReference type="ARBA" id="ARBA00022618"/>
    </source>
</evidence>
<keyword evidence="4 7" id="KW-0573">Peptidoglycan synthesis</keyword>
<protein>
    <recommendedName>
        <fullName evidence="7">UDP-N-acetylmuramoyl-L-alanyl-D-glutamate--2,6-diaminopimelate ligase</fullName>
        <ecNumber evidence="7">6.3.2.13</ecNumber>
    </recommendedName>
    <alternativeName>
        <fullName evidence="7">Meso-A2pm-adding enzyme</fullName>
    </alternativeName>
    <alternativeName>
        <fullName evidence="7">Meso-diaminopimelate-adding enzyme</fullName>
    </alternativeName>
    <alternativeName>
        <fullName evidence="7">UDP-MurNAc-L-Ala-D-Glu:meso-diaminopimelate ligase</fullName>
    </alternativeName>
    <alternativeName>
        <fullName evidence="7">UDP-MurNAc-tripeptide synthetase</fullName>
    </alternativeName>
    <alternativeName>
        <fullName evidence="7">UDP-N-acetylmuramyl-tripeptide synthetase</fullName>
    </alternativeName>
</protein>
<keyword evidence="2 7" id="KW-0132">Cell division</keyword>
<comment type="function">
    <text evidence="7">Catalyzes the addition of meso-diaminopimelic acid to the nucleotide precursor UDP-N-acetylmuramoyl-L-alanyl-D-glutamate (UMAG) in the biosynthesis of bacterial cell-wall peptidoglycan.</text>
</comment>
<feature type="modified residue" description="N6-carboxylysine" evidence="7">
    <location>
        <position position="228"/>
    </location>
</feature>
<organism evidence="12 13">
    <name type="scientific">Paracoccus marinaquae</name>
    <dbReference type="NCBI Taxonomy" id="2841926"/>
    <lineage>
        <taxon>Bacteria</taxon>
        <taxon>Pseudomonadati</taxon>
        <taxon>Pseudomonadota</taxon>
        <taxon>Alphaproteobacteria</taxon>
        <taxon>Rhodobacterales</taxon>
        <taxon>Paracoccaceae</taxon>
        <taxon>Paracoccus</taxon>
    </lineage>
</organism>
<comment type="subcellular location">
    <subcellularLocation>
        <location evidence="7 8">Cytoplasm</location>
    </subcellularLocation>
</comment>
<proteinExistence type="inferred from homology"/>
<dbReference type="InterPro" id="IPR000713">
    <property type="entry name" value="Mur_ligase_N"/>
</dbReference>
<dbReference type="NCBIfam" id="NF001126">
    <property type="entry name" value="PRK00139.1-4"/>
    <property type="match status" value="1"/>
</dbReference>
<dbReference type="NCBIfam" id="TIGR01085">
    <property type="entry name" value="murE"/>
    <property type="match status" value="1"/>
</dbReference>
<reference evidence="12" key="1">
    <citation type="submission" date="2021-06" db="EMBL/GenBank/DDBJ databases">
        <title>Paracoccus bacterium XHP0099 sp. nov., isolated from the surface waters of the Yellow Sea.</title>
        <authorList>
            <person name="Xue H."/>
            <person name="Zhang D."/>
        </authorList>
    </citation>
    <scope>NUCLEOTIDE SEQUENCE</scope>
    <source>
        <strain evidence="12">XHP0099</strain>
    </source>
</reference>
<evidence type="ECO:0000256" key="1">
    <source>
        <dbReference type="ARBA" id="ARBA00005898"/>
    </source>
</evidence>